<dbReference type="AlphaFoldDB" id="A0A4Q9MFD6"/>
<name>A0A4Q9MFD6_9APHY</name>
<dbReference type="InterPro" id="IPR013785">
    <property type="entry name" value="Aldolase_TIM"/>
</dbReference>
<protein>
    <submittedName>
        <fullName evidence="1">NADH:flavin oxidoreductase/NADH oxidase</fullName>
    </submittedName>
</protein>
<dbReference type="GO" id="GO:0003959">
    <property type="term" value="F:NADPH dehydrogenase activity"/>
    <property type="evidence" value="ECO:0007669"/>
    <property type="project" value="TreeGrafter"/>
</dbReference>
<dbReference type="PANTHER" id="PTHR22893:SF91">
    <property type="entry name" value="NADPH DEHYDROGENASE 2-RELATED"/>
    <property type="match status" value="1"/>
</dbReference>
<gene>
    <name evidence="1" type="ORF">BD311DRAFT_671697</name>
</gene>
<dbReference type="FunFam" id="3.20.20.70:FF:000138">
    <property type="entry name" value="NADPH dehydrogenase 1"/>
    <property type="match status" value="1"/>
</dbReference>
<dbReference type="SUPFAM" id="SSF51395">
    <property type="entry name" value="FMN-linked oxidoreductases"/>
    <property type="match status" value="1"/>
</dbReference>
<dbReference type="InterPro" id="IPR045247">
    <property type="entry name" value="Oye-like"/>
</dbReference>
<reference evidence="1" key="1">
    <citation type="submission" date="2019-01" db="EMBL/GenBank/DDBJ databases">
        <title>Draft genome sequences of three monokaryotic isolates of the white-rot basidiomycete fungus Dichomitus squalens.</title>
        <authorList>
            <consortium name="DOE Joint Genome Institute"/>
            <person name="Lopez S.C."/>
            <person name="Andreopoulos B."/>
            <person name="Pangilinan J."/>
            <person name="Lipzen A."/>
            <person name="Riley R."/>
            <person name="Ahrendt S."/>
            <person name="Ng V."/>
            <person name="Barry K."/>
            <person name="Daum C."/>
            <person name="Grigoriev I.V."/>
            <person name="Hilden K.S."/>
            <person name="Makela M.R."/>
            <person name="de Vries R.P."/>
        </authorList>
    </citation>
    <scope>NUCLEOTIDE SEQUENCE [LARGE SCALE GENOMIC DNA]</scope>
    <source>
        <strain evidence="1">OM18370.1</strain>
    </source>
</reference>
<dbReference type="CDD" id="cd02933">
    <property type="entry name" value="OYE_like_FMN"/>
    <property type="match status" value="1"/>
</dbReference>
<dbReference type="EMBL" id="ML143478">
    <property type="protein sequence ID" value="TBU24521.1"/>
    <property type="molecule type" value="Genomic_DNA"/>
</dbReference>
<dbReference type="Gene3D" id="3.20.20.70">
    <property type="entry name" value="Aldolase class I"/>
    <property type="match status" value="1"/>
</dbReference>
<dbReference type="Pfam" id="PF00724">
    <property type="entry name" value="Oxidored_FMN"/>
    <property type="match status" value="1"/>
</dbReference>
<dbReference type="OrthoDB" id="276546at2759"/>
<evidence type="ECO:0000313" key="1">
    <source>
        <dbReference type="EMBL" id="TBU24521.1"/>
    </source>
</evidence>
<sequence>MSSTSSSTPALFSPIQVGDLKLAHRVVLAPLTRFRNDDAHVPTDLGVEYYSQRASVPGTLLITEATFISPEASGLPNAPGIWSNAQVAAWKKIVDAVHAKGSYIYLQLWAVGRTARPAVLHKEFPDVPFAAPSPIALSTQPEAVPRELTKEEIKKFVQQHAVAAKNAVEGAGFDGVEVHGANGYLVDQFLQDVSNKRTDEYGGSLENRARFGLEVIDAVVKAVGATKSAIRLSPWSTYQDMHIDDPIPQFTYFVEQLKQRHPQLAFLHVASPKIPGSIGPKDESQVDFIHKIWAPGAVITTGGYDRESGIKAAEETGQLIGYGTKFLANPDLPFRLRENLPLNPPDFETFYTRLSPKGYIDYPFSEEFLKSQL</sequence>
<dbReference type="Proteomes" id="UP000292957">
    <property type="component" value="Unassembled WGS sequence"/>
</dbReference>
<dbReference type="PANTHER" id="PTHR22893">
    <property type="entry name" value="NADH OXIDOREDUCTASE-RELATED"/>
    <property type="match status" value="1"/>
</dbReference>
<accession>A0A4Q9MFD6</accession>
<dbReference type="GO" id="GO:0010181">
    <property type="term" value="F:FMN binding"/>
    <property type="evidence" value="ECO:0007669"/>
    <property type="project" value="InterPro"/>
</dbReference>
<dbReference type="InterPro" id="IPR001155">
    <property type="entry name" value="OxRdtase_FMN_N"/>
</dbReference>
<organism evidence="1">
    <name type="scientific">Dichomitus squalens</name>
    <dbReference type="NCBI Taxonomy" id="114155"/>
    <lineage>
        <taxon>Eukaryota</taxon>
        <taxon>Fungi</taxon>
        <taxon>Dikarya</taxon>
        <taxon>Basidiomycota</taxon>
        <taxon>Agaricomycotina</taxon>
        <taxon>Agaricomycetes</taxon>
        <taxon>Polyporales</taxon>
        <taxon>Polyporaceae</taxon>
        <taxon>Dichomitus</taxon>
    </lineage>
</organism>
<proteinExistence type="predicted"/>